<dbReference type="Pfam" id="PF13534">
    <property type="entry name" value="Fer4_17"/>
    <property type="match status" value="1"/>
</dbReference>
<dbReference type="Gene3D" id="3.40.950.10">
    <property type="entry name" value="Fe-only Hydrogenase (Larger Subunit), Chain L, domain 3"/>
    <property type="match status" value="1"/>
</dbReference>
<gene>
    <name evidence="7" type="ORF">A3D45_02390</name>
</gene>
<dbReference type="InterPro" id="IPR017900">
    <property type="entry name" value="4Fe4S_Fe_S_CS"/>
</dbReference>
<organism evidence="7 8">
    <name type="scientific">Candidatus Falkowbacteria bacterium RIFCSPHIGHO2_02_FULL_42_9</name>
    <dbReference type="NCBI Taxonomy" id="1797986"/>
    <lineage>
        <taxon>Bacteria</taxon>
        <taxon>Candidatus Falkowiibacteriota</taxon>
    </lineage>
</organism>
<dbReference type="InterPro" id="IPR050340">
    <property type="entry name" value="Cytosolic_Fe-S_CAF"/>
</dbReference>
<dbReference type="InterPro" id="IPR017896">
    <property type="entry name" value="4Fe4S_Fe-S-bd"/>
</dbReference>
<keyword evidence="2" id="KW-0479">Metal-binding</keyword>
<keyword evidence="5" id="KW-0411">Iron-sulfur</keyword>
<evidence type="ECO:0000256" key="5">
    <source>
        <dbReference type="ARBA" id="ARBA00023014"/>
    </source>
</evidence>
<sequence length="505" mass="56648">CIRRFNCALLELADKHKIEITTFKDRKSKRKIYKFANAVEIDGSQCIDCRNCVEACNTLQKINYLELRGKGITQEVVPVTERDGFALINKRKKKSDCIYCGQCALYCPVSAAQEQAHWSLVEKALKNKSKILVAEFAPSIRVSIGEEFGAKGGEVMTGQVVAALKKLGFNYVFDVNFGADITTMVEAEELIGRMKEFRLGLPSPSLKTGVMENGLPMFTSCCPAWIKYVEFFRPDLIPKLTTARSPQIHSAGIIKTYWAEKMKIKPKNIMVVSIMPCTAKKFEASRRELKIGGNWPVDYCLTTRELVYLIKKNRIDFMDLKPLPADNPLGAASWAAVIYGASGGVMESALRTAEYLTQTAQDSVCRSFTKAEKLKTKFCNSRIKFKEVRGLAGVKRAELMMGDKKFRVAVVNGIGNIKSALDNLRDYDYIEVMACPDGCIGGGGQPIPTTAAIRKKRLEALYKIDAKSKIRRAHDNKEAVEVLRWFKTKGKLENQVLYTKYKKRS</sequence>
<evidence type="ECO:0000313" key="8">
    <source>
        <dbReference type="Proteomes" id="UP000176877"/>
    </source>
</evidence>
<dbReference type="PROSITE" id="PS00198">
    <property type="entry name" value="4FE4S_FER_1"/>
    <property type="match status" value="1"/>
</dbReference>
<reference evidence="7 8" key="1">
    <citation type="journal article" date="2016" name="Nat. Commun.">
        <title>Thousands of microbial genomes shed light on interconnected biogeochemical processes in an aquifer system.</title>
        <authorList>
            <person name="Anantharaman K."/>
            <person name="Brown C.T."/>
            <person name="Hug L.A."/>
            <person name="Sharon I."/>
            <person name="Castelle C.J."/>
            <person name="Probst A.J."/>
            <person name="Thomas B.C."/>
            <person name="Singh A."/>
            <person name="Wilkins M.J."/>
            <person name="Karaoz U."/>
            <person name="Brodie E.L."/>
            <person name="Williams K.H."/>
            <person name="Hubbard S.S."/>
            <person name="Banfield J.F."/>
        </authorList>
    </citation>
    <scope>NUCLEOTIDE SEQUENCE [LARGE SCALE GENOMIC DNA]</scope>
</reference>
<dbReference type="Proteomes" id="UP000176877">
    <property type="component" value="Unassembled WGS sequence"/>
</dbReference>
<name>A0A1F5S5X6_9BACT</name>
<evidence type="ECO:0000256" key="1">
    <source>
        <dbReference type="ARBA" id="ARBA00022485"/>
    </source>
</evidence>
<dbReference type="InterPro" id="IPR004108">
    <property type="entry name" value="Fe_hydrogenase_lsu_C"/>
</dbReference>
<protein>
    <recommendedName>
        <fullName evidence="6">4Fe-4S ferredoxin-type domain-containing protein</fullName>
    </recommendedName>
</protein>
<dbReference type="Gene3D" id="3.40.50.1780">
    <property type="match status" value="1"/>
</dbReference>
<dbReference type="SUPFAM" id="SSF54862">
    <property type="entry name" value="4Fe-4S ferredoxins"/>
    <property type="match status" value="1"/>
</dbReference>
<dbReference type="InterPro" id="IPR009016">
    <property type="entry name" value="Fe_hydrogenase"/>
</dbReference>
<proteinExistence type="predicted"/>
<dbReference type="AlphaFoldDB" id="A0A1F5S5X6"/>
<dbReference type="GO" id="GO:0005506">
    <property type="term" value="F:iron ion binding"/>
    <property type="evidence" value="ECO:0007669"/>
    <property type="project" value="InterPro"/>
</dbReference>
<keyword evidence="1" id="KW-0004">4Fe-4S</keyword>
<dbReference type="Gene3D" id="4.10.260.20">
    <property type="entry name" value="Iron hydrogenase, small subunit"/>
    <property type="match status" value="1"/>
</dbReference>
<evidence type="ECO:0000259" key="6">
    <source>
        <dbReference type="PROSITE" id="PS51379"/>
    </source>
</evidence>
<dbReference type="NCBIfam" id="TIGR02512">
    <property type="entry name" value="FeFe_hydrog_A"/>
    <property type="match status" value="1"/>
</dbReference>
<keyword evidence="4" id="KW-0408">Iron</keyword>
<feature type="domain" description="4Fe-4S ferredoxin-type" evidence="6">
    <location>
        <begin position="88"/>
        <end position="117"/>
    </location>
</feature>
<comment type="caution">
    <text evidence="7">The sequence shown here is derived from an EMBL/GenBank/DDBJ whole genome shotgun (WGS) entry which is preliminary data.</text>
</comment>
<dbReference type="SUPFAM" id="SSF53920">
    <property type="entry name" value="Fe-only hydrogenase"/>
    <property type="match status" value="1"/>
</dbReference>
<evidence type="ECO:0000313" key="7">
    <source>
        <dbReference type="EMBL" id="OGF22087.1"/>
    </source>
</evidence>
<dbReference type="InterPro" id="IPR013352">
    <property type="entry name" value="Fe_hydrogenase_subset"/>
</dbReference>
<dbReference type="EMBL" id="MFFT01000065">
    <property type="protein sequence ID" value="OGF22087.1"/>
    <property type="molecule type" value="Genomic_DNA"/>
</dbReference>
<dbReference type="Pfam" id="PF02256">
    <property type="entry name" value="Fe_hyd_SSU"/>
    <property type="match status" value="1"/>
</dbReference>
<evidence type="ECO:0000256" key="2">
    <source>
        <dbReference type="ARBA" id="ARBA00022723"/>
    </source>
</evidence>
<dbReference type="PANTHER" id="PTHR11615">
    <property type="entry name" value="NITRATE, FORMATE, IRON DEHYDROGENASE"/>
    <property type="match status" value="1"/>
</dbReference>
<dbReference type="GO" id="GO:0008901">
    <property type="term" value="F:ferredoxin hydrogenase activity"/>
    <property type="evidence" value="ECO:0007669"/>
    <property type="project" value="InterPro"/>
</dbReference>
<evidence type="ECO:0000256" key="3">
    <source>
        <dbReference type="ARBA" id="ARBA00022737"/>
    </source>
</evidence>
<dbReference type="FunFam" id="3.30.70.20:FF:000035">
    <property type="entry name" value="Iron hydrogenase 1"/>
    <property type="match status" value="1"/>
</dbReference>
<dbReference type="Pfam" id="PF02906">
    <property type="entry name" value="Fe_hyd_lg_C"/>
    <property type="match status" value="1"/>
</dbReference>
<evidence type="ECO:0000256" key="4">
    <source>
        <dbReference type="ARBA" id="ARBA00023004"/>
    </source>
</evidence>
<dbReference type="Gene3D" id="3.30.70.20">
    <property type="match status" value="1"/>
</dbReference>
<feature type="non-terminal residue" evidence="7">
    <location>
        <position position="1"/>
    </location>
</feature>
<accession>A0A1F5S5X6</accession>
<dbReference type="PROSITE" id="PS51379">
    <property type="entry name" value="4FE4S_FER_2"/>
    <property type="match status" value="2"/>
</dbReference>
<dbReference type="SMART" id="SM00902">
    <property type="entry name" value="Fe_hyd_SSU"/>
    <property type="match status" value="1"/>
</dbReference>
<dbReference type="InterPro" id="IPR003149">
    <property type="entry name" value="Fe_hydrogenase_ssu"/>
</dbReference>
<dbReference type="GO" id="GO:0051539">
    <property type="term" value="F:4 iron, 4 sulfur cluster binding"/>
    <property type="evidence" value="ECO:0007669"/>
    <property type="project" value="UniProtKB-KW"/>
</dbReference>
<dbReference type="InterPro" id="IPR036991">
    <property type="entry name" value="Fe_hydrogenase_ssu_sf"/>
</dbReference>
<feature type="domain" description="4Fe-4S ferredoxin-type" evidence="6">
    <location>
        <begin position="37"/>
        <end position="67"/>
    </location>
</feature>
<keyword evidence="3" id="KW-0677">Repeat</keyword>